<name>A0ABW1KY95_9PROT</name>
<sequence length="614" mass="69757">MMKSLKAALAATTAFAALTGASVYAQTTEPAAMEAAQTEDERLSAFFEEIFQRNLANSPIFQAQMGMKTERYGEWDDFSDAEAIRQNEETKDDLSRLRAEFDYDKLSEQSKVSYRIFEFLQERALEGFDYRFHGYAFSTMNNPSTFPATFLQNIHRVDNVSDAEAYVSRINKLDVAMEQLIEGIDMAAERGIVPTSFSFDPVLEDSANMVKGAPFDDSGEDNAIYADFKTKVDALEISASEKARLISEAEAALTGPYKTAYESFIAKVASLRDRSHGPNGVWALPQGKEYYENQISFWTSEKDLSAAEIHKIGLKDVKRIRKEMEKIIKQVGFDGSLSEFFTFLRTDPSNFFPNTDEGRQAYLDQSKGYIDSIYADVDKYFNILPKAPLEVRKVEEWREETAPIAFYNRPSPDGLRPGIYYVNLKDMTTKQKHEMETVAYHEGAPGHHFQIAIQQELTGVPTFQKFAFFGAYTEGWGLYAERLAKEEGRFTDPMQDFGRLQNEMLRACRLVVDTGGHSKKWTREQMIQFMLDNNPMTEEDVTKEVERYLDMPGQALSYKIGMIKILDLRDKAKKALGDDFDLRDFHDVVLKNGAVALPILEELVDAYIADKKAS</sequence>
<keyword evidence="1" id="KW-0732">Signal</keyword>
<evidence type="ECO:0000256" key="1">
    <source>
        <dbReference type="SAM" id="SignalP"/>
    </source>
</evidence>
<dbReference type="Proteomes" id="UP001596116">
    <property type="component" value="Unassembled WGS sequence"/>
</dbReference>
<proteinExistence type="predicted"/>
<dbReference type="EMBL" id="JBHPON010000002">
    <property type="protein sequence ID" value="MFC6036869.1"/>
    <property type="molecule type" value="Genomic_DNA"/>
</dbReference>
<organism evidence="2 3">
    <name type="scientific">Hyphococcus aureus</name>
    <dbReference type="NCBI Taxonomy" id="2666033"/>
    <lineage>
        <taxon>Bacteria</taxon>
        <taxon>Pseudomonadati</taxon>
        <taxon>Pseudomonadota</taxon>
        <taxon>Alphaproteobacteria</taxon>
        <taxon>Parvularculales</taxon>
        <taxon>Parvularculaceae</taxon>
        <taxon>Hyphococcus</taxon>
    </lineage>
</organism>
<dbReference type="InterPro" id="IPR010281">
    <property type="entry name" value="DUF885"/>
</dbReference>
<dbReference type="PANTHER" id="PTHR33361:SF16">
    <property type="entry name" value="DUF885 DOMAIN-CONTAINING PROTEIN"/>
    <property type="match status" value="1"/>
</dbReference>
<gene>
    <name evidence="2" type="ORF">ACFMB1_15020</name>
</gene>
<feature type="signal peptide" evidence="1">
    <location>
        <begin position="1"/>
        <end position="25"/>
    </location>
</feature>
<accession>A0ABW1KY95</accession>
<dbReference type="Pfam" id="PF05960">
    <property type="entry name" value="DUF885"/>
    <property type="match status" value="1"/>
</dbReference>
<evidence type="ECO:0000313" key="3">
    <source>
        <dbReference type="Proteomes" id="UP001596116"/>
    </source>
</evidence>
<evidence type="ECO:0000313" key="2">
    <source>
        <dbReference type="EMBL" id="MFC6036869.1"/>
    </source>
</evidence>
<comment type="caution">
    <text evidence="2">The sequence shown here is derived from an EMBL/GenBank/DDBJ whole genome shotgun (WGS) entry which is preliminary data.</text>
</comment>
<dbReference type="PANTHER" id="PTHR33361">
    <property type="entry name" value="GLR0591 PROTEIN"/>
    <property type="match status" value="1"/>
</dbReference>
<dbReference type="RefSeq" id="WP_379881884.1">
    <property type="nucleotide sequence ID" value="NZ_JBHPON010000002.1"/>
</dbReference>
<feature type="chain" id="PRO_5046596459" evidence="1">
    <location>
        <begin position="26"/>
        <end position="614"/>
    </location>
</feature>
<protein>
    <submittedName>
        <fullName evidence="2">DUF885 domain-containing protein</fullName>
    </submittedName>
</protein>
<keyword evidence="3" id="KW-1185">Reference proteome</keyword>
<reference evidence="2 3" key="1">
    <citation type="submission" date="2024-09" db="EMBL/GenBank/DDBJ databases">
        <authorList>
            <person name="Zhang Z.-H."/>
        </authorList>
    </citation>
    <scope>NUCLEOTIDE SEQUENCE [LARGE SCALE GENOMIC DNA]</scope>
    <source>
        <strain evidence="2 3">HHTR114</strain>
    </source>
</reference>